<reference evidence="2" key="2">
    <citation type="submission" date="2021-04" db="EMBL/GenBank/DDBJ databases">
        <authorList>
            <person name="Gilroy R."/>
        </authorList>
    </citation>
    <scope>NUCLEOTIDE SEQUENCE</scope>
    <source>
        <strain evidence="2">CHK180-15479</strain>
    </source>
</reference>
<sequence>MAKKGFGKFVAFAAVAGAVAAGVSYIFQYKTFHKELEKDFREFEEDGEDDSLKKDPQEKTGQDDSSQEQTAEGQTGQGIGNQPKDPRRGNRNYISLASSRDEFKVAAKDMAQATKNVLKDAGTILSDTAHEAMSAAVDTAHMAIHTVKSKKEEFAESRAEEPAEDDDLFEDEGFLDDDYMDDDDLFDYGRMDGEDFRESPRFHTARSAQDYSEELIEDAPEPAAAAPGMYEEGSGADNSESGTVTTSIEEDTAQ</sequence>
<name>A0A9D2SGP7_9FIRM</name>
<proteinExistence type="predicted"/>
<feature type="compositionally biased region" description="Acidic residues" evidence="1">
    <location>
        <begin position="211"/>
        <end position="220"/>
    </location>
</feature>
<dbReference type="Proteomes" id="UP000823910">
    <property type="component" value="Unassembled WGS sequence"/>
</dbReference>
<feature type="region of interest" description="Disordered" evidence="1">
    <location>
        <begin position="41"/>
        <end position="94"/>
    </location>
</feature>
<gene>
    <name evidence="2" type="ORF">H9704_00370</name>
</gene>
<feature type="region of interest" description="Disordered" evidence="1">
    <location>
        <begin position="151"/>
        <end position="254"/>
    </location>
</feature>
<comment type="caution">
    <text evidence="2">The sequence shown here is derived from an EMBL/GenBank/DDBJ whole genome shotgun (WGS) entry which is preliminary data.</text>
</comment>
<evidence type="ECO:0000313" key="2">
    <source>
        <dbReference type="EMBL" id="HJC04614.1"/>
    </source>
</evidence>
<evidence type="ECO:0000256" key="1">
    <source>
        <dbReference type="SAM" id="MobiDB-lite"/>
    </source>
</evidence>
<organism evidence="2 3">
    <name type="scientific">Candidatus Enterocloster excrementipullorum</name>
    <dbReference type="NCBI Taxonomy" id="2838559"/>
    <lineage>
        <taxon>Bacteria</taxon>
        <taxon>Bacillati</taxon>
        <taxon>Bacillota</taxon>
        <taxon>Clostridia</taxon>
        <taxon>Lachnospirales</taxon>
        <taxon>Lachnospiraceae</taxon>
        <taxon>Enterocloster</taxon>
    </lineage>
</organism>
<feature type="compositionally biased region" description="Acidic residues" evidence="1">
    <location>
        <begin position="162"/>
        <end position="186"/>
    </location>
</feature>
<feature type="compositionally biased region" description="Basic and acidic residues" evidence="1">
    <location>
        <begin position="187"/>
        <end position="201"/>
    </location>
</feature>
<evidence type="ECO:0000313" key="3">
    <source>
        <dbReference type="Proteomes" id="UP000823910"/>
    </source>
</evidence>
<dbReference type="EMBL" id="DWWT01000002">
    <property type="protein sequence ID" value="HJC04614.1"/>
    <property type="molecule type" value="Genomic_DNA"/>
</dbReference>
<feature type="compositionally biased region" description="Basic and acidic residues" evidence="1">
    <location>
        <begin position="50"/>
        <end position="62"/>
    </location>
</feature>
<feature type="compositionally biased region" description="Polar residues" evidence="1">
    <location>
        <begin position="236"/>
        <end position="247"/>
    </location>
</feature>
<dbReference type="AlphaFoldDB" id="A0A9D2SGP7"/>
<feature type="compositionally biased region" description="Low complexity" evidence="1">
    <location>
        <begin position="221"/>
        <end position="232"/>
    </location>
</feature>
<feature type="compositionally biased region" description="Basic and acidic residues" evidence="1">
    <location>
        <begin position="151"/>
        <end position="161"/>
    </location>
</feature>
<accession>A0A9D2SGP7</accession>
<protein>
    <submittedName>
        <fullName evidence="2">Uncharacterized protein</fullName>
    </submittedName>
</protein>
<reference evidence="2" key="1">
    <citation type="journal article" date="2021" name="PeerJ">
        <title>Extensive microbial diversity within the chicken gut microbiome revealed by metagenomics and culture.</title>
        <authorList>
            <person name="Gilroy R."/>
            <person name="Ravi A."/>
            <person name="Getino M."/>
            <person name="Pursley I."/>
            <person name="Horton D.L."/>
            <person name="Alikhan N.F."/>
            <person name="Baker D."/>
            <person name="Gharbi K."/>
            <person name="Hall N."/>
            <person name="Watson M."/>
            <person name="Adriaenssens E.M."/>
            <person name="Foster-Nyarko E."/>
            <person name="Jarju S."/>
            <person name="Secka A."/>
            <person name="Antonio M."/>
            <person name="Oren A."/>
            <person name="Chaudhuri R.R."/>
            <person name="La Ragione R."/>
            <person name="Hildebrand F."/>
            <person name="Pallen M.J."/>
        </authorList>
    </citation>
    <scope>NUCLEOTIDE SEQUENCE</scope>
    <source>
        <strain evidence="2">CHK180-15479</strain>
    </source>
</reference>